<dbReference type="Proteomes" id="UP001595976">
    <property type="component" value="Unassembled WGS sequence"/>
</dbReference>
<evidence type="ECO:0000313" key="6">
    <source>
        <dbReference type="Proteomes" id="UP001595976"/>
    </source>
</evidence>
<comment type="caution">
    <text evidence="5">The sequence shown here is derived from an EMBL/GenBank/DDBJ whole genome shotgun (WGS) entry which is preliminary data.</text>
</comment>
<dbReference type="EMBL" id="JBHSLI010000009">
    <property type="protein sequence ID" value="MFC5295231.1"/>
    <property type="molecule type" value="Genomic_DNA"/>
</dbReference>
<evidence type="ECO:0000256" key="2">
    <source>
        <dbReference type="ARBA" id="ARBA00023125"/>
    </source>
</evidence>
<dbReference type="PANTHER" id="PTHR11019:SF159">
    <property type="entry name" value="TRANSCRIPTIONAL REGULATOR-RELATED"/>
    <property type="match status" value="1"/>
</dbReference>
<keyword evidence="2" id="KW-0238">DNA-binding</keyword>
<dbReference type="Gene3D" id="1.10.10.60">
    <property type="entry name" value="Homeodomain-like"/>
    <property type="match status" value="1"/>
</dbReference>
<evidence type="ECO:0000256" key="3">
    <source>
        <dbReference type="ARBA" id="ARBA00023163"/>
    </source>
</evidence>
<dbReference type="PANTHER" id="PTHR11019">
    <property type="entry name" value="HTH-TYPE TRANSCRIPTIONAL REGULATOR NIMR"/>
    <property type="match status" value="1"/>
</dbReference>
<dbReference type="SMART" id="SM00342">
    <property type="entry name" value="HTH_ARAC"/>
    <property type="match status" value="1"/>
</dbReference>
<name>A0ABW0F9F9_9HYPH</name>
<dbReference type="InterPro" id="IPR018062">
    <property type="entry name" value="HTH_AraC-typ_CS"/>
</dbReference>
<feature type="domain" description="HTH araC/xylS-type" evidence="4">
    <location>
        <begin position="177"/>
        <end position="274"/>
    </location>
</feature>
<organism evidence="5 6">
    <name type="scientific">Bosea minatitlanensis</name>
    <dbReference type="NCBI Taxonomy" id="128782"/>
    <lineage>
        <taxon>Bacteria</taxon>
        <taxon>Pseudomonadati</taxon>
        <taxon>Pseudomonadota</taxon>
        <taxon>Alphaproteobacteria</taxon>
        <taxon>Hyphomicrobiales</taxon>
        <taxon>Boseaceae</taxon>
        <taxon>Bosea</taxon>
    </lineage>
</organism>
<dbReference type="RefSeq" id="WP_158446917.1">
    <property type="nucleotide sequence ID" value="NZ_JAOAOS010000010.1"/>
</dbReference>
<dbReference type="InterPro" id="IPR009057">
    <property type="entry name" value="Homeodomain-like_sf"/>
</dbReference>
<protein>
    <submittedName>
        <fullName evidence="5">Helix-turn-helix transcriptional regulator</fullName>
    </submittedName>
</protein>
<evidence type="ECO:0000256" key="1">
    <source>
        <dbReference type="ARBA" id="ARBA00023015"/>
    </source>
</evidence>
<gene>
    <name evidence="5" type="ORF">ACFPK2_19740</name>
</gene>
<dbReference type="PROSITE" id="PS00041">
    <property type="entry name" value="HTH_ARAC_FAMILY_1"/>
    <property type="match status" value="1"/>
</dbReference>
<keyword evidence="6" id="KW-1185">Reference proteome</keyword>
<keyword evidence="3" id="KW-0804">Transcription</keyword>
<dbReference type="SUPFAM" id="SSF46689">
    <property type="entry name" value="Homeodomain-like"/>
    <property type="match status" value="1"/>
</dbReference>
<keyword evidence="1" id="KW-0805">Transcription regulation</keyword>
<evidence type="ECO:0000313" key="5">
    <source>
        <dbReference type="EMBL" id="MFC5295231.1"/>
    </source>
</evidence>
<evidence type="ECO:0000259" key="4">
    <source>
        <dbReference type="PROSITE" id="PS01124"/>
    </source>
</evidence>
<dbReference type="InterPro" id="IPR018060">
    <property type="entry name" value="HTH_AraC"/>
</dbReference>
<accession>A0ABW0F9F9</accession>
<proteinExistence type="predicted"/>
<sequence length="280" mass="30751">MSVSTRDRLERLTRPFAPEASTRRLIAAEDAAAPYAETVTAQLCEASPGDRMHKLILVETGQLDVEGAAGGWLIVAGHLIFVPADRAFRMRSAPGTTLLVAHLEPADAAWIHHGCWTTAATPLAREMLARAVRWSPAQVADGGTARMFFRTLSGLCAEWFANKRMLWLPVVQSEPMRRVALYLRDHLGDASLEGAAAASGLSGRTLQRQCRAELGMSWRDLLREARMMRGLELLAGQRMPVSAVARQIGFGTSAAFTTAFARRFEMTPTEYVARRCLAAW</sequence>
<dbReference type="Pfam" id="PF12833">
    <property type="entry name" value="HTH_18"/>
    <property type="match status" value="1"/>
</dbReference>
<dbReference type="PROSITE" id="PS01124">
    <property type="entry name" value="HTH_ARAC_FAMILY_2"/>
    <property type="match status" value="1"/>
</dbReference>
<reference evidence="6" key="1">
    <citation type="journal article" date="2019" name="Int. J. Syst. Evol. Microbiol.">
        <title>The Global Catalogue of Microorganisms (GCM) 10K type strain sequencing project: providing services to taxonomists for standard genome sequencing and annotation.</title>
        <authorList>
            <consortium name="The Broad Institute Genomics Platform"/>
            <consortium name="The Broad Institute Genome Sequencing Center for Infectious Disease"/>
            <person name="Wu L."/>
            <person name="Ma J."/>
        </authorList>
    </citation>
    <scope>NUCLEOTIDE SEQUENCE [LARGE SCALE GENOMIC DNA]</scope>
    <source>
        <strain evidence="6">CGMCC 1.15643</strain>
    </source>
</reference>